<evidence type="ECO:0000256" key="3">
    <source>
        <dbReference type="ARBA" id="ARBA00022597"/>
    </source>
</evidence>
<dbReference type="InterPro" id="IPR035895">
    <property type="entry name" value="HPr-like_sf"/>
</dbReference>
<dbReference type="InterPro" id="IPR000032">
    <property type="entry name" value="HPr-like"/>
</dbReference>
<sequence>MFRKKVTVHQTSITHQEASQIVREAHRFTSDIYIEKGNKTASAKSVLGLIALMISPGETVTVAADGEDAGLAVQSISTLLDK</sequence>
<feature type="domain" description="HPr" evidence="4">
    <location>
        <begin position="1"/>
        <end position="82"/>
    </location>
</feature>
<dbReference type="PANTHER" id="PTHR33705">
    <property type="entry name" value="PHOSPHOCARRIER PROTEIN HPR"/>
    <property type="match status" value="1"/>
</dbReference>
<accession>A0ABY6ZKM8</accession>
<organism evidence="5 6">
    <name type="scientific">Alicyclobacillus fastidiosus</name>
    <dbReference type="NCBI Taxonomy" id="392011"/>
    <lineage>
        <taxon>Bacteria</taxon>
        <taxon>Bacillati</taxon>
        <taxon>Bacillota</taxon>
        <taxon>Bacilli</taxon>
        <taxon>Bacillales</taxon>
        <taxon>Alicyclobacillaceae</taxon>
        <taxon>Alicyclobacillus</taxon>
    </lineage>
</organism>
<evidence type="ECO:0000313" key="5">
    <source>
        <dbReference type="EMBL" id="WAH43442.1"/>
    </source>
</evidence>
<comment type="function">
    <text evidence="1">General (non sugar-specific) component of the phosphoenolpyruvate-dependent sugar phosphotransferase system (sugar PTS). This major carbohydrate active-transport system catalyzes the phosphorylation of incoming sugar substrates concomitantly with their translocation across the cell membrane. The phosphoryl group from phosphoenolpyruvate (PEP) is transferred to the phosphoryl carrier protein HPr by enzyme I. Phospho-HPr then transfers it to the PTS EIIA domain.</text>
</comment>
<name>A0ABY6ZKM8_9BACL</name>
<keyword evidence="3" id="KW-0813">Transport</keyword>
<dbReference type="EMBL" id="CP104067">
    <property type="protein sequence ID" value="WAH43442.1"/>
    <property type="molecule type" value="Genomic_DNA"/>
</dbReference>
<gene>
    <name evidence="5" type="ORF">NZD89_08680</name>
</gene>
<keyword evidence="6" id="KW-1185">Reference proteome</keyword>
<dbReference type="CDD" id="cd00367">
    <property type="entry name" value="PTS-HPr_like"/>
    <property type="match status" value="1"/>
</dbReference>
<proteinExistence type="predicted"/>
<evidence type="ECO:0000256" key="1">
    <source>
        <dbReference type="ARBA" id="ARBA00003681"/>
    </source>
</evidence>
<evidence type="ECO:0000259" key="4">
    <source>
        <dbReference type="PROSITE" id="PS51350"/>
    </source>
</evidence>
<dbReference type="RefSeq" id="WP_268007325.1">
    <property type="nucleotide sequence ID" value="NZ_BSUT01000001.1"/>
</dbReference>
<evidence type="ECO:0000313" key="6">
    <source>
        <dbReference type="Proteomes" id="UP001164761"/>
    </source>
</evidence>
<dbReference type="Gene3D" id="3.30.1340.10">
    <property type="entry name" value="HPr-like"/>
    <property type="match status" value="1"/>
</dbReference>
<dbReference type="InterPro" id="IPR050399">
    <property type="entry name" value="HPr"/>
</dbReference>
<dbReference type="Pfam" id="PF00381">
    <property type="entry name" value="PTS-HPr"/>
    <property type="match status" value="1"/>
</dbReference>
<dbReference type="PROSITE" id="PS51350">
    <property type="entry name" value="PTS_HPR_DOM"/>
    <property type="match status" value="1"/>
</dbReference>
<dbReference type="PRINTS" id="PR00107">
    <property type="entry name" value="PHOSPHOCPHPR"/>
</dbReference>
<dbReference type="PANTHER" id="PTHR33705:SF1">
    <property type="entry name" value="PHOSPHOCARRIER PROTEIN HPR"/>
    <property type="match status" value="1"/>
</dbReference>
<keyword evidence="3" id="KW-0762">Sugar transport</keyword>
<dbReference type="SUPFAM" id="SSF55594">
    <property type="entry name" value="HPr-like"/>
    <property type="match status" value="1"/>
</dbReference>
<reference evidence="5" key="1">
    <citation type="submission" date="2022-08" db="EMBL/GenBank/DDBJ databases">
        <title>Alicyclobacillus fastidiosus DSM 17978, complete genome.</title>
        <authorList>
            <person name="Wang Q."/>
            <person name="Cai R."/>
            <person name="Wang Z."/>
        </authorList>
    </citation>
    <scope>NUCLEOTIDE SEQUENCE</scope>
    <source>
        <strain evidence="5">DSM 17978</strain>
    </source>
</reference>
<dbReference type="NCBIfam" id="TIGR01003">
    <property type="entry name" value="PTS_HPr_family"/>
    <property type="match status" value="1"/>
</dbReference>
<dbReference type="Proteomes" id="UP001164761">
    <property type="component" value="Chromosome"/>
</dbReference>
<evidence type="ECO:0000256" key="2">
    <source>
        <dbReference type="ARBA" id="ARBA00020422"/>
    </source>
</evidence>
<protein>
    <recommendedName>
        <fullName evidence="2">Phosphocarrier protein HPr</fullName>
    </recommendedName>
</protein>